<evidence type="ECO:0000313" key="4">
    <source>
        <dbReference type="Proteomes" id="UP001321760"/>
    </source>
</evidence>
<organism evidence="3 4">
    <name type="scientific">Podospora aff. communis PSN243</name>
    <dbReference type="NCBI Taxonomy" id="3040156"/>
    <lineage>
        <taxon>Eukaryota</taxon>
        <taxon>Fungi</taxon>
        <taxon>Dikarya</taxon>
        <taxon>Ascomycota</taxon>
        <taxon>Pezizomycotina</taxon>
        <taxon>Sordariomycetes</taxon>
        <taxon>Sordariomycetidae</taxon>
        <taxon>Sordariales</taxon>
        <taxon>Podosporaceae</taxon>
        <taxon>Podospora</taxon>
    </lineage>
</organism>
<gene>
    <name evidence="3" type="ORF">QBC34DRAFT_419482</name>
</gene>
<evidence type="ECO:0000313" key="3">
    <source>
        <dbReference type="EMBL" id="KAK4441926.1"/>
    </source>
</evidence>
<dbReference type="AlphaFoldDB" id="A0AAV9FWC1"/>
<dbReference type="Proteomes" id="UP001321760">
    <property type="component" value="Unassembled WGS sequence"/>
</dbReference>
<reference evidence="3" key="2">
    <citation type="submission" date="2023-05" db="EMBL/GenBank/DDBJ databases">
        <authorList>
            <consortium name="Lawrence Berkeley National Laboratory"/>
            <person name="Steindorff A."/>
            <person name="Hensen N."/>
            <person name="Bonometti L."/>
            <person name="Westerberg I."/>
            <person name="Brannstrom I.O."/>
            <person name="Guillou S."/>
            <person name="Cros-Aarteil S."/>
            <person name="Calhoun S."/>
            <person name="Haridas S."/>
            <person name="Kuo A."/>
            <person name="Mondo S."/>
            <person name="Pangilinan J."/>
            <person name="Riley R."/>
            <person name="Labutti K."/>
            <person name="Andreopoulos B."/>
            <person name="Lipzen A."/>
            <person name="Chen C."/>
            <person name="Yanf M."/>
            <person name="Daum C."/>
            <person name="Ng V."/>
            <person name="Clum A."/>
            <person name="Ohm R."/>
            <person name="Martin F."/>
            <person name="Silar P."/>
            <person name="Natvig D."/>
            <person name="Lalanne C."/>
            <person name="Gautier V."/>
            <person name="Ament-Velasquez S.L."/>
            <person name="Kruys A."/>
            <person name="Hutchinson M.I."/>
            <person name="Powell A.J."/>
            <person name="Barry K."/>
            <person name="Miller A.N."/>
            <person name="Grigoriev I.V."/>
            <person name="Debuchy R."/>
            <person name="Gladieux P."/>
            <person name="Thoren M.H."/>
            <person name="Johannesson H."/>
        </authorList>
    </citation>
    <scope>NUCLEOTIDE SEQUENCE</scope>
    <source>
        <strain evidence="3">PSN243</strain>
    </source>
</reference>
<feature type="domain" description="Heterokaryon incompatibility" evidence="2">
    <location>
        <begin position="203"/>
        <end position="356"/>
    </location>
</feature>
<dbReference type="Pfam" id="PF06985">
    <property type="entry name" value="HET"/>
    <property type="match status" value="1"/>
</dbReference>
<dbReference type="InterPro" id="IPR010730">
    <property type="entry name" value="HET"/>
</dbReference>
<accession>A0AAV9FWC1</accession>
<feature type="region of interest" description="Disordered" evidence="1">
    <location>
        <begin position="639"/>
        <end position="681"/>
    </location>
</feature>
<dbReference type="PANTHER" id="PTHR33112">
    <property type="entry name" value="DOMAIN PROTEIN, PUTATIVE-RELATED"/>
    <property type="match status" value="1"/>
</dbReference>
<reference evidence="3" key="1">
    <citation type="journal article" date="2023" name="Mol. Phylogenet. Evol.">
        <title>Genome-scale phylogeny and comparative genomics of the fungal order Sordariales.</title>
        <authorList>
            <person name="Hensen N."/>
            <person name="Bonometti L."/>
            <person name="Westerberg I."/>
            <person name="Brannstrom I.O."/>
            <person name="Guillou S."/>
            <person name="Cros-Aarteil S."/>
            <person name="Calhoun S."/>
            <person name="Haridas S."/>
            <person name="Kuo A."/>
            <person name="Mondo S."/>
            <person name="Pangilinan J."/>
            <person name="Riley R."/>
            <person name="LaButti K."/>
            <person name="Andreopoulos B."/>
            <person name="Lipzen A."/>
            <person name="Chen C."/>
            <person name="Yan M."/>
            <person name="Daum C."/>
            <person name="Ng V."/>
            <person name="Clum A."/>
            <person name="Steindorff A."/>
            <person name="Ohm R.A."/>
            <person name="Martin F."/>
            <person name="Silar P."/>
            <person name="Natvig D.O."/>
            <person name="Lalanne C."/>
            <person name="Gautier V."/>
            <person name="Ament-Velasquez S.L."/>
            <person name="Kruys A."/>
            <person name="Hutchinson M.I."/>
            <person name="Powell A.J."/>
            <person name="Barry K."/>
            <person name="Miller A.N."/>
            <person name="Grigoriev I.V."/>
            <person name="Debuchy R."/>
            <person name="Gladieux P."/>
            <person name="Hiltunen Thoren M."/>
            <person name="Johannesson H."/>
        </authorList>
    </citation>
    <scope>NUCLEOTIDE SEQUENCE</scope>
    <source>
        <strain evidence="3">PSN243</strain>
    </source>
</reference>
<sequence length="874" mass="97771">MDKPIPPTGLASQPQACQTCQTCLGLLKPAGKHRLFLEFSPAQLQQSALREACQPCKVLLEGVQEMQNGAWSFAQDVSKVYGYALSSQNDTLTLELYFRDERPRITLEFFSEPGRHQIHGQGQWQEAFGTRSHTNGPPLSPSALRWVRERLSSCSSAHRCLLSRESPGTFLPTRLLSLSKLPNGVVRVHLVNSQTESPRPDKYATLSHCWGDHLSCTTTTGNLRERFSGIPWADIPKTFRDAIQYCIELDITYLWVDSLCILQDDVVDWEVESAKMAAIYRNSYLTIAATAASSGTVGCFSQAMDQSDKLLQMPDPTGDSVQISVRHKLLHWDDNAPTTLAQGQYPLLTRGWAFQERVLSPRVLHFLQKELVWECWAQTICECGGLTILKALSHARAQTRYRFVAENIRGNNTGDSAGARHTDSLSLGYEIFQPKHYDYVLDSTQDTTSVRSLLEEANSIISHLAFARKEHHTAKAFESRRGRSFLSVDEFDRQHPTVSEADARLRFAQSRYMAMKRLLDSVPTSEYHEIVELWHGFVAQFSSLKLTKPLDRLPALSGLAQRAGPFLGEYIAGMWTSSLLYDLAWRVETFMPGSQPPAQYRGPSWSWVSVDTKACFWARTDMSALSSLMRFGEELPDEVYTAPDPSSQKGPDDSDEDLDEDEHHRSSISTRLQQYTAPPRGSLVVSPTLPYNYFREEIIKRRNLPPKKPIPIALPVSCKVQKGGKNAYGEVSSALLVISALTRPATISSNAPDALSAKQTEEAELHTHGVRIDFSSVESERDAPPAVPFHTFPTHADFDWSVDGSHKLTAGTKVLLLLLFEDISLVLVRKPGPALSKGVWIYRRVGLLRLPEEYAVMYGLSLKQGSSRRTVALV</sequence>
<feature type="compositionally biased region" description="Polar residues" evidence="1">
    <location>
        <begin position="667"/>
        <end position="676"/>
    </location>
</feature>
<proteinExistence type="predicted"/>
<comment type="caution">
    <text evidence="3">The sequence shown here is derived from an EMBL/GenBank/DDBJ whole genome shotgun (WGS) entry which is preliminary data.</text>
</comment>
<protein>
    <submittedName>
        <fullName evidence="3">Heterokaryon incompatibility protein-domain-containing protein</fullName>
    </submittedName>
</protein>
<name>A0AAV9FWC1_9PEZI</name>
<evidence type="ECO:0000256" key="1">
    <source>
        <dbReference type="SAM" id="MobiDB-lite"/>
    </source>
</evidence>
<keyword evidence="4" id="KW-1185">Reference proteome</keyword>
<dbReference type="PANTHER" id="PTHR33112:SF13">
    <property type="entry name" value="HETEROKARYON INCOMPATIBILITY DOMAIN-CONTAINING PROTEIN"/>
    <property type="match status" value="1"/>
</dbReference>
<dbReference type="EMBL" id="MU866045">
    <property type="protein sequence ID" value="KAK4441926.1"/>
    <property type="molecule type" value="Genomic_DNA"/>
</dbReference>
<evidence type="ECO:0000259" key="2">
    <source>
        <dbReference type="Pfam" id="PF06985"/>
    </source>
</evidence>